<feature type="domain" description="Aminoglycoside phosphotransferase" evidence="1">
    <location>
        <begin position="55"/>
        <end position="227"/>
    </location>
</feature>
<evidence type="ECO:0000313" key="3">
    <source>
        <dbReference type="Proteomes" id="UP001595699"/>
    </source>
</evidence>
<gene>
    <name evidence="2" type="ORF">ACFOUW_37480</name>
</gene>
<protein>
    <submittedName>
        <fullName evidence="2">Phosphotransferase</fullName>
    </submittedName>
</protein>
<keyword evidence="3" id="KW-1185">Reference proteome</keyword>
<dbReference type="Pfam" id="PF01636">
    <property type="entry name" value="APH"/>
    <property type="match status" value="1"/>
</dbReference>
<comment type="caution">
    <text evidence="2">The sequence shown here is derived from an EMBL/GenBank/DDBJ whole genome shotgun (WGS) entry which is preliminary data.</text>
</comment>
<name>A0ABV7YQV0_9ACTN</name>
<dbReference type="EMBL" id="JBHRZH010000056">
    <property type="protein sequence ID" value="MFC3766570.1"/>
    <property type="molecule type" value="Genomic_DNA"/>
</dbReference>
<reference evidence="3" key="1">
    <citation type="journal article" date="2019" name="Int. J. Syst. Evol. Microbiol.">
        <title>The Global Catalogue of Microorganisms (GCM) 10K type strain sequencing project: providing services to taxonomists for standard genome sequencing and annotation.</title>
        <authorList>
            <consortium name="The Broad Institute Genomics Platform"/>
            <consortium name="The Broad Institute Genome Sequencing Center for Infectious Disease"/>
            <person name="Wu L."/>
            <person name="Ma J."/>
        </authorList>
    </citation>
    <scope>NUCLEOTIDE SEQUENCE [LARGE SCALE GENOMIC DNA]</scope>
    <source>
        <strain evidence="3">CGMCC 4.7241</strain>
    </source>
</reference>
<organism evidence="2 3">
    <name type="scientific">Tenggerimyces flavus</name>
    <dbReference type="NCBI Taxonomy" id="1708749"/>
    <lineage>
        <taxon>Bacteria</taxon>
        <taxon>Bacillati</taxon>
        <taxon>Actinomycetota</taxon>
        <taxon>Actinomycetes</taxon>
        <taxon>Propionibacteriales</taxon>
        <taxon>Nocardioidaceae</taxon>
        <taxon>Tenggerimyces</taxon>
    </lineage>
</organism>
<dbReference type="RefSeq" id="WP_205118070.1">
    <property type="nucleotide sequence ID" value="NZ_JAFBCM010000001.1"/>
</dbReference>
<evidence type="ECO:0000313" key="2">
    <source>
        <dbReference type="EMBL" id="MFC3766570.1"/>
    </source>
</evidence>
<evidence type="ECO:0000259" key="1">
    <source>
        <dbReference type="Pfam" id="PF01636"/>
    </source>
</evidence>
<dbReference type="SUPFAM" id="SSF56112">
    <property type="entry name" value="Protein kinase-like (PK-like)"/>
    <property type="match status" value="1"/>
</dbReference>
<sequence>MNGEYGVEAWLDEQLAKAGRQRTGDITQPRVRPWGAIWHAPTDQGDVWLKAPGRRTAFEVGLYEILQRAAPDHILEPIAADTDHGWLLLPDGGIPVREQLGEHDLIDTLEKVLPQYAQLQRALAPHVDAMLEAGVTDMRPNVMPQRFDEAFEAAERYVTDSGTEEDRVNLQAVKAKRAQYVDWCQRLQSAKVPASLDHNDLHLANVFMTNGQARFYDWGDAVVAHPFASMFIGLGMIGIMRGVKADSPDVTRARDAYLEPFTDLAPHKDLVEELETAVWVSKPARALVWERSIDGHESEFADAPYQTMCGLLRDSWIQLC</sequence>
<dbReference type="Proteomes" id="UP001595699">
    <property type="component" value="Unassembled WGS sequence"/>
</dbReference>
<dbReference type="InterPro" id="IPR011009">
    <property type="entry name" value="Kinase-like_dom_sf"/>
</dbReference>
<proteinExistence type="predicted"/>
<dbReference type="InterPro" id="IPR002575">
    <property type="entry name" value="Aminoglycoside_PTrfase"/>
</dbReference>
<accession>A0ABV7YQV0</accession>